<evidence type="ECO:0000313" key="7">
    <source>
        <dbReference type="EMBL" id="TRM58801.1"/>
    </source>
</evidence>
<evidence type="ECO:0000313" key="8">
    <source>
        <dbReference type="Proteomes" id="UP000320762"/>
    </source>
</evidence>
<protein>
    <recommendedName>
        <fullName evidence="6">TauD/TfdA-like domain-containing protein</fullName>
    </recommendedName>
</protein>
<accession>A0A550C1X8</accession>
<keyword evidence="2" id="KW-0479">Metal-binding</keyword>
<dbReference type="PANTHER" id="PTHR30468:SF1">
    <property type="entry name" value="ALPHA-KETOGLUTARATE-DEPENDENT SULFONATE DIOXYGENASE"/>
    <property type="match status" value="1"/>
</dbReference>
<dbReference type="SUPFAM" id="SSF51197">
    <property type="entry name" value="Clavaminate synthase-like"/>
    <property type="match status" value="1"/>
</dbReference>
<evidence type="ECO:0000256" key="4">
    <source>
        <dbReference type="ARBA" id="ARBA00023002"/>
    </source>
</evidence>
<dbReference type="Pfam" id="PF02668">
    <property type="entry name" value="TauD"/>
    <property type="match status" value="1"/>
</dbReference>
<sequence>MVSVASPNKVVRPVKTDGSPLYPDYMPFYDPLEKVEDRGPFEHVDPGHRADPAKPNLLKHVTKMFDISPHVGTEIYGAQLSQLSPEGLDELALMAAERGCLVFRDQEFADIGFEAQKKIVSHFGPLHIHGWAPHPVNGPPEHMIIYDHKDDLRVRKSWARKSPIQFHTDQSPEPQTPGTTFICMLESPSGAGGDTIVSSSVRAYQRLSPLFRKRLEGLWAVHSNNDGATTEVKNNGTNAVQRRGVLTNKHPVVIVHPVTKQKALYVNPVYTKRIVGFDEEESDYLLKFLFDHIVRGQDFSCRVRYEPGTVLVWDQRITNHSQTLDYFPGERRHAFRLTPIANKPIPSKIDEDDNECMQEEERAMLNLC</sequence>
<feature type="domain" description="TauD/TfdA-like" evidence="6">
    <location>
        <begin position="66"/>
        <end position="338"/>
    </location>
</feature>
<dbReference type="OrthoDB" id="10257314at2759"/>
<evidence type="ECO:0000256" key="1">
    <source>
        <dbReference type="ARBA" id="ARBA00005896"/>
    </source>
</evidence>
<dbReference type="EMBL" id="VDMD01000033">
    <property type="protein sequence ID" value="TRM58801.1"/>
    <property type="molecule type" value="Genomic_DNA"/>
</dbReference>
<keyword evidence="8" id="KW-1185">Reference proteome</keyword>
<proteinExistence type="inferred from homology"/>
<reference evidence="7 8" key="1">
    <citation type="journal article" date="2019" name="New Phytol.">
        <title>Comparative genomics reveals unique wood-decay strategies and fruiting body development in the Schizophyllaceae.</title>
        <authorList>
            <person name="Almasi E."/>
            <person name="Sahu N."/>
            <person name="Krizsan K."/>
            <person name="Balint B."/>
            <person name="Kovacs G.M."/>
            <person name="Kiss B."/>
            <person name="Cseklye J."/>
            <person name="Drula E."/>
            <person name="Henrissat B."/>
            <person name="Nagy I."/>
            <person name="Chovatia M."/>
            <person name="Adam C."/>
            <person name="LaButti K."/>
            <person name="Lipzen A."/>
            <person name="Riley R."/>
            <person name="Grigoriev I.V."/>
            <person name="Nagy L.G."/>
        </authorList>
    </citation>
    <scope>NUCLEOTIDE SEQUENCE [LARGE SCALE GENOMIC DNA]</scope>
    <source>
        <strain evidence="7 8">NL-1724</strain>
    </source>
</reference>
<dbReference type="InterPro" id="IPR051323">
    <property type="entry name" value="AtsK-like"/>
</dbReference>
<dbReference type="STRING" id="97359.A0A550C1X8"/>
<evidence type="ECO:0000256" key="3">
    <source>
        <dbReference type="ARBA" id="ARBA00022964"/>
    </source>
</evidence>
<evidence type="ECO:0000256" key="2">
    <source>
        <dbReference type="ARBA" id="ARBA00022723"/>
    </source>
</evidence>
<dbReference type="AlphaFoldDB" id="A0A550C1X8"/>
<comment type="caution">
    <text evidence="7">The sequence shown here is derived from an EMBL/GenBank/DDBJ whole genome shotgun (WGS) entry which is preliminary data.</text>
</comment>
<keyword evidence="3" id="KW-0223">Dioxygenase</keyword>
<dbReference type="Proteomes" id="UP000320762">
    <property type="component" value="Unassembled WGS sequence"/>
</dbReference>
<dbReference type="Gene3D" id="3.60.130.10">
    <property type="entry name" value="Clavaminate synthase-like"/>
    <property type="match status" value="1"/>
</dbReference>
<dbReference type="GO" id="GO:0016706">
    <property type="term" value="F:2-oxoglutarate-dependent dioxygenase activity"/>
    <property type="evidence" value="ECO:0007669"/>
    <property type="project" value="TreeGrafter"/>
</dbReference>
<dbReference type="InterPro" id="IPR003819">
    <property type="entry name" value="TauD/TfdA-like"/>
</dbReference>
<organism evidence="7 8">
    <name type="scientific">Schizophyllum amplum</name>
    <dbReference type="NCBI Taxonomy" id="97359"/>
    <lineage>
        <taxon>Eukaryota</taxon>
        <taxon>Fungi</taxon>
        <taxon>Dikarya</taxon>
        <taxon>Basidiomycota</taxon>
        <taxon>Agaricomycotina</taxon>
        <taxon>Agaricomycetes</taxon>
        <taxon>Agaricomycetidae</taxon>
        <taxon>Agaricales</taxon>
        <taxon>Schizophyllaceae</taxon>
        <taxon>Schizophyllum</taxon>
    </lineage>
</organism>
<dbReference type="GO" id="GO:0046872">
    <property type="term" value="F:metal ion binding"/>
    <property type="evidence" value="ECO:0007669"/>
    <property type="project" value="UniProtKB-KW"/>
</dbReference>
<comment type="similarity">
    <text evidence="1">Belongs to the TfdA dioxygenase family.</text>
</comment>
<dbReference type="GO" id="GO:0005737">
    <property type="term" value="C:cytoplasm"/>
    <property type="evidence" value="ECO:0007669"/>
    <property type="project" value="TreeGrafter"/>
</dbReference>
<keyword evidence="5" id="KW-0408">Iron</keyword>
<dbReference type="PANTHER" id="PTHR30468">
    <property type="entry name" value="ALPHA-KETOGLUTARATE-DEPENDENT SULFONATE DIOXYGENASE"/>
    <property type="match status" value="1"/>
</dbReference>
<evidence type="ECO:0000256" key="5">
    <source>
        <dbReference type="ARBA" id="ARBA00023004"/>
    </source>
</evidence>
<dbReference type="InterPro" id="IPR042098">
    <property type="entry name" value="TauD-like_sf"/>
</dbReference>
<evidence type="ECO:0000259" key="6">
    <source>
        <dbReference type="Pfam" id="PF02668"/>
    </source>
</evidence>
<gene>
    <name evidence="7" type="ORF">BD626DRAFT_410151</name>
</gene>
<name>A0A550C1X8_9AGAR</name>
<keyword evidence="4" id="KW-0560">Oxidoreductase</keyword>